<name>A0AAD1XD96_EUPCR</name>
<dbReference type="AlphaFoldDB" id="A0AAD1XD96"/>
<gene>
    <name evidence="1" type="ORF">ECRASSUSDP1_LOCUS8066</name>
</gene>
<accession>A0AAD1XD96</accession>
<keyword evidence="2" id="KW-1185">Reference proteome</keyword>
<evidence type="ECO:0000313" key="2">
    <source>
        <dbReference type="Proteomes" id="UP001295684"/>
    </source>
</evidence>
<proteinExistence type="predicted"/>
<reference evidence="1" key="1">
    <citation type="submission" date="2023-07" db="EMBL/GenBank/DDBJ databases">
        <authorList>
            <consortium name="AG Swart"/>
            <person name="Singh M."/>
            <person name="Singh A."/>
            <person name="Seah K."/>
            <person name="Emmerich C."/>
        </authorList>
    </citation>
    <scope>NUCLEOTIDE SEQUENCE</scope>
    <source>
        <strain evidence="1">DP1</strain>
    </source>
</reference>
<protein>
    <submittedName>
        <fullName evidence="1">Uncharacterized protein</fullName>
    </submittedName>
</protein>
<dbReference type="Proteomes" id="UP001295684">
    <property type="component" value="Unassembled WGS sequence"/>
</dbReference>
<comment type="caution">
    <text evidence="1">The sequence shown here is derived from an EMBL/GenBank/DDBJ whole genome shotgun (WGS) entry which is preliminary data.</text>
</comment>
<sequence length="55" mass="5909">MGMEGLGVEKLGIGMGRVKGDYGMWVDVSLAVRTLRTIKTLKHGSTKTTGSNKEL</sequence>
<organism evidence="1 2">
    <name type="scientific">Euplotes crassus</name>
    <dbReference type="NCBI Taxonomy" id="5936"/>
    <lineage>
        <taxon>Eukaryota</taxon>
        <taxon>Sar</taxon>
        <taxon>Alveolata</taxon>
        <taxon>Ciliophora</taxon>
        <taxon>Intramacronucleata</taxon>
        <taxon>Spirotrichea</taxon>
        <taxon>Hypotrichia</taxon>
        <taxon>Euplotida</taxon>
        <taxon>Euplotidae</taxon>
        <taxon>Moneuplotes</taxon>
    </lineage>
</organism>
<dbReference type="EMBL" id="CAMPGE010007874">
    <property type="protein sequence ID" value="CAI2366792.1"/>
    <property type="molecule type" value="Genomic_DNA"/>
</dbReference>
<evidence type="ECO:0000313" key="1">
    <source>
        <dbReference type="EMBL" id="CAI2366792.1"/>
    </source>
</evidence>